<dbReference type="GO" id="GO:0006508">
    <property type="term" value="P:proteolysis"/>
    <property type="evidence" value="ECO:0007669"/>
    <property type="project" value="UniProtKB-KW"/>
</dbReference>
<evidence type="ECO:0000256" key="2">
    <source>
        <dbReference type="ARBA" id="ARBA00022670"/>
    </source>
</evidence>
<proteinExistence type="inferred from homology"/>
<dbReference type="PANTHER" id="PTHR43806:SF11">
    <property type="entry name" value="CEREVISIN-RELATED"/>
    <property type="match status" value="1"/>
</dbReference>
<dbReference type="InterPro" id="IPR015500">
    <property type="entry name" value="Peptidase_S8_subtilisin-rel"/>
</dbReference>
<dbReference type="RefSeq" id="WP_103314040.1">
    <property type="nucleotide sequence ID" value="NZ_PPPD01000003.1"/>
</dbReference>
<dbReference type="PROSITE" id="PS51892">
    <property type="entry name" value="SUBTILASE"/>
    <property type="match status" value="1"/>
</dbReference>
<dbReference type="PANTHER" id="PTHR43806">
    <property type="entry name" value="PEPTIDASE S8"/>
    <property type="match status" value="1"/>
</dbReference>
<comment type="similarity">
    <text evidence="1 5 6">Belongs to the peptidase S8 family.</text>
</comment>
<dbReference type="PROSITE" id="PS00138">
    <property type="entry name" value="SUBTILASE_SER"/>
    <property type="match status" value="1"/>
</dbReference>
<dbReference type="PROSITE" id="PS00136">
    <property type="entry name" value="SUBTILASE_ASP"/>
    <property type="match status" value="1"/>
</dbReference>
<dbReference type="SUPFAM" id="SSF52743">
    <property type="entry name" value="Subtilisin-like"/>
    <property type="match status" value="1"/>
</dbReference>
<evidence type="ECO:0000313" key="9">
    <source>
        <dbReference type="EMBL" id="PNY79526.1"/>
    </source>
</evidence>
<dbReference type="InterPro" id="IPR050131">
    <property type="entry name" value="Peptidase_S8_subtilisin-like"/>
</dbReference>
<gene>
    <name evidence="9" type="ORF">CVO96_19050</name>
</gene>
<dbReference type="InterPro" id="IPR000209">
    <property type="entry name" value="Peptidase_S8/S53_dom"/>
</dbReference>
<evidence type="ECO:0000313" key="10">
    <source>
        <dbReference type="Proteomes" id="UP000236379"/>
    </source>
</evidence>
<feature type="signal peptide" evidence="7">
    <location>
        <begin position="1"/>
        <end position="31"/>
    </location>
</feature>
<dbReference type="GO" id="GO:0004252">
    <property type="term" value="F:serine-type endopeptidase activity"/>
    <property type="evidence" value="ECO:0007669"/>
    <property type="project" value="UniProtKB-UniRule"/>
</dbReference>
<evidence type="ECO:0000256" key="3">
    <source>
        <dbReference type="ARBA" id="ARBA00022801"/>
    </source>
</evidence>
<dbReference type="PRINTS" id="PR00723">
    <property type="entry name" value="SUBTILISIN"/>
</dbReference>
<protein>
    <submittedName>
        <fullName evidence="9">Peptidase S8 and S53 subtilisin kexin sedolisin</fullName>
    </submittedName>
</protein>
<accession>A0A2K3USL0</accession>
<dbReference type="AlphaFoldDB" id="A0A2K3USL0"/>
<feature type="active site" description="Charge relay system" evidence="5">
    <location>
        <position position="223"/>
    </location>
</feature>
<keyword evidence="7" id="KW-0732">Signal</keyword>
<keyword evidence="10" id="KW-1185">Reference proteome</keyword>
<keyword evidence="2 5" id="KW-0645">Protease</keyword>
<dbReference type="EMBL" id="PPPD01000003">
    <property type="protein sequence ID" value="PNY79526.1"/>
    <property type="molecule type" value="Genomic_DNA"/>
</dbReference>
<dbReference type="Gene3D" id="3.40.50.200">
    <property type="entry name" value="Peptidase S8/S53 domain"/>
    <property type="match status" value="1"/>
</dbReference>
<evidence type="ECO:0000256" key="4">
    <source>
        <dbReference type="ARBA" id="ARBA00022825"/>
    </source>
</evidence>
<evidence type="ECO:0000256" key="6">
    <source>
        <dbReference type="RuleBase" id="RU003355"/>
    </source>
</evidence>
<evidence type="ECO:0000256" key="5">
    <source>
        <dbReference type="PROSITE-ProRule" id="PRU01240"/>
    </source>
</evidence>
<feature type="active site" description="Charge relay system" evidence="5">
    <location>
        <position position="375"/>
    </location>
</feature>
<comment type="caution">
    <text evidence="9">The sequence shown here is derived from an EMBL/GenBank/DDBJ whole genome shotgun (WGS) entry which is preliminary data.</text>
</comment>
<evidence type="ECO:0000256" key="1">
    <source>
        <dbReference type="ARBA" id="ARBA00011073"/>
    </source>
</evidence>
<feature type="active site" description="Charge relay system" evidence="5">
    <location>
        <position position="180"/>
    </location>
</feature>
<sequence length="438" mass="45437">MSLTSNFRFSLASLTLLLLAGCSQVQGPLQAAPSFASTATVTLRAGDTRASVEEASHGQVLVWRPEAGFAVLGLTGGAQAGLHAQAVGGAQVEDNLGMITGGGATSAWNAPGVAASGRAYFWGGGRAYFWGGGRAYFWGGGAGVVGGLSENSALWKQTNLKGAWALAPRLGEGVTVAIIDTGLDQGHEAFQASLVPASQRWDFVGQDADPQEEGTFDDALYGHGTNVAGIVLQVAPHARIMPIRALRPDGSGDTTSVVQAIDWAVEHGAQVINLSLGSVQKTGVLKRMINYATEQGVYVVASSGNSGDRHITYPARYGQEGGRLGALSLGVGSVDAQDRKSSFSTYGRELEVTAPGEQVFGPVPGNLVSSWSGTSMAAPMVSGSLALALGQPLKVKAQELTDQLVKSGDDVSRLNQPYRDELGRRLNIGAFIEAAVRP</sequence>
<evidence type="ECO:0000256" key="7">
    <source>
        <dbReference type="SAM" id="SignalP"/>
    </source>
</evidence>
<feature type="chain" id="PRO_5014421301" evidence="7">
    <location>
        <begin position="32"/>
        <end position="438"/>
    </location>
</feature>
<dbReference type="InterPro" id="IPR023828">
    <property type="entry name" value="Peptidase_S8_Ser-AS"/>
</dbReference>
<reference evidence="9 10" key="1">
    <citation type="submission" date="2018-01" db="EMBL/GenBank/DDBJ databases">
        <title>Deinococcus koreensis sp. nov., a radiation-resistant bacterium isolated from river water.</title>
        <authorList>
            <person name="Choi A."/>
        </authorList>
    </citation>
    <scope>NUCLEOTIDE SEQUENCE [LARGE SCALE GENOMIC DNA]</scope>
    <source>
        <strain evidence="9 10">SJW1-2</strain>
    </source>
</reference>
<dbReference type="InterPro" id="IPR036852">
    <property type="entry name" value="Peptidase_S8/S53_dom_sf"/>
</dbReference>
<organism evidence="9 10">
    <name type="scientific">Deinococcus koreensis</name>
    <dbReference type="NCBI Taxonomy" id="2054903"/>
    <lineage>
        <taxon>Bacteria</taxon>
        <taxon>Thermotogati</taxon>
        <taxon>Deinococcota</taxon>
        <taxon>Deinococci</taxon>
        <taxon>Deinococcales</taxon>
        <taxon>Deinococcaceae</taxon>
        <taxon>Deinococcus</taxon>
    </lineage>
</organism>
<keyword evidence="4 5" id="KW-0720">Serine protease</keyword>
<keyword evidence="3 5" id="KW-0378">Hydrolase</keyword>
<dbReference type="Proteomes" id="UP000236379">
    <property type="component" value="Unassembled WGS sequence"/>
</dbReference>
<name>A0A2K3USL0_9DEIO</name>
<dbReference type="Pfam" id="PF00082">
    <property type="entry name" value="Peptidase_S8"/>
    <property type="match status" value="1"/>
</dbReference>
<dbReference type="InterPro" id="IPR023827">
    <property type="entry name" value="Peptidase_S8_Asp-AS"/>
</dbReference>
<evidence type="ECO:0000259" key="8">
    <source>
        <dbReference type="Pfam" id="PF00082"/>
    </source>
</evidence>
<dbReference type="OrthoDB" id="9790784at2"/>
<feature type="domain" description="Peptidase S8/S53" evidence="8">
    <location>
        <begin position="171"/>
        <end position="407"/>
    </location>
</feature>